<reference evidence="2" key="1">
    <citation type="journal article" date="2019" name="Plant Biotechnol. J.">
        <title>Genome sequencing of the Australian wild diploid species Gossypium australe highlights disease resistance and delayed gland morphogenesis.</title>
        <authorList>
            <person name="Cai Y."/>
            <person name="Cai X."/>
            <person name="Wang Q."/>
            <person name="Wang P."/>
            <person name="Zhang Y."/>
            <person name="Cai C."/>
            <person name="Xu Y."/>
            <person name="Wang K."/>
            <person name="Zhou Z."/>
            <person name="Wang C."/>
            <person name="Geng S."/>
            <person name="Li B."/>
            <person name="Dong Q."/>
            <person name="Hou Y."/>
            <person name="Wang H."/>
            <person name="Ai P."/>
            <person name="Liu Z."/>
            <person name="Yi F."/>
            <person name="Sun M."/>
            <person name="An G."/>
            <person name="Cheng J."/>
            <person name="Zhang Y."/>
            <person name="Shi Q."/>
            <person name="Xie Y."/>
            <person name="Shi X."/>
            <person name="Chang Y."/>
            <person name="Huang F."/>
            <person name="Chen Y."/>
            <person name="Hong S."/>
            <person name="Mi L."/>
            <person name="Sun Q."/>
            <person name="Zhang L."/>
            <person name="Zhou B."/>
            <person name="Peng R."/>
            <person name="Zhang X."/>
            <person name="Liu F."/>
        </authorList>
    </citation>
    <scope>NUCLEOTIDE SEQUENCE [LARGE SCALE GENOMIC DNA]</scope>
    <source>
        <strain evidence="2">cv. PA1801</strain>
    </source>
</reference>
<sequence>MSHTLSEVDSCITKEASAELTISYTEEEVFGALKGIGPTKAPAYELLHTFSEKWKGRKGLLALKLDMSKAYNRVEWNFLRVARKCLLKRYCKQYLLMLWAIFFCEILVWGYGEHCGSILVTKTSWETRLTLLIDDNREWKRDTITSIFDEDDSSRILQIPLALDPHDDVLVW</sequence>
<evidence type="ECO:0000313" key="2">
    <source>
        <dbReference type="Proteomes" id="UP000325315"/>
    </source>
</evidence>
<proteinExistence type="predicted"/>
<dbReference type="GO" id="GO:0003964">
    <property type="term" value="F:RNA-directed DNA polymerase activity"/>
    <property type="evidence" value="ECO:0007669"/>
    <property type="project" value="UniProtKB-KW"/>
</dbReference>
<dbReference type="OrthoDB" id="1002360at2759"/>
<comment type="caution">
    <text evidence="1">The sequence shown here is derived from an EMBL/GenBank/DDBJ whole genome shotgun (WGS) entry which is preliminary data.</text>
</comment>
<keyword evidence="1" id="KW-0548">Nucleotidyltransferase</keyword>
<dbReference type="AlphaFoldDB" id="A0A5B6WQJ2"/>
<dbReference type="EMBL" id="SMMG02000002">
    <property type="protein sequence ID" value="KAA3483608.1"/>
    <property type="molecule type" value="Genomic_DNA"/>
</dbReference>
<gene>
    <name evidence="1" type="ORF">EPI10_005767</name>
</gene>
<accession>A0A5B6WQJ2</accession>
<organism evidence="1 2">
    <name type="scientific">Gossypium australe</name>
    <dbReference type="NCBI Taxonomy" id="47621"/>
    <lineage>
        <taxon>Eukaryota</taxon>
        <taxon>Viridiplantae</taxon>
        <taxon>Streptophyta</taxon>
        <taxon>Embryophyta</taxon>
        <taxon>Tracheophyta</taxon>
        <taxon>Spermatophyta</taxon>
        <taxon>Magnoliopsida</taxon>
        <taxon>eudicotyledons</taxon>
        <taxon>Gunneridae</taxon>
        <taxon>Pentapetalae</taxon>
        <taxon>rosids</taxon>
        <taxon>malvids</taxon>
        <taxon>Malvales</taxon>
        <taxon>Malvaceae</taxon>
        <taxon>Malvoideae</taxon>
        <taxon>Gossypium</taxon>
    </lineage>
</organism>
<keyword evidence="2" id="KW-1185">Reference proteome</keyword>
<keyword evidence="1" id="KW-0695">RNA-directed DNA polymerase</keyword>
<keyword evidence="1" id="KW-0808">Transferase</keyword>
<protein>
    <submittedName>
        <fullName evidence="1">Reverse transcriptase</fullName>
    </submittedName>
</protein>
<name>A0A5B6WQJ2_9ROSI</name>
<evidence type="ECO:0000313" key="1">
    <source>
        <dbReference type="EMBL" id="KAA3483608.1"/>
    </source>
</evidence>
<dbReference type="Proteomes" id="UP000325315">
    <property type="component" value="Unassembled WGS sequence"/>
</dbReference>